<dbReference type="EMBL" id="FPAQ01000039">
    <property type="protein sequence ID" value="SFT96557.1"/>
    <property type="molecule type" value="Genomic_DNA"/>
</dbReference>
<proteinExistence type="predicted"/>
<accession>A0A1I7CAY3</accession>
<dbReference type="OrthoDB" id="8688581at2"/>
<reference evidence="2 3" key="1">
    <citation type="submission" date="2016-10" db="EMBL/GenBank/DDBJ databases">
        <authorList>
            <person name="de Groot N.N."/>
        </authorList>
    </citation>
    <scope>NUCLEOTIDE SEQUENCE [LARGE SCALE GENOMIC DNA]</scope>
    <source>
        <strain evidence="2 3">CGMCC 1.6493</strain>
    </source>
</reference>
<sequence>MIRVAAFAATCMGLVASSLASAQSMPRFDVEAHCEEVSQTVGGSHQIYNSCIQMEQRSYNSLKADWSGVSSQIRNHCQEVAETVGGSYQIMESCVQMEQDAAGNRESFSFD</sequence>
<organism evidence="2 3">
    <name type="scientific">Halomonas saccharevitans</name>
    <dbReference type="NCBI Taxonomy" id="416872"/>
    <lineage>
        <taxon>Bacteria</taxon>
        <taxon>Pseudomonadati</taxon>
        <taxon>Pseudomonadota</taxon>
        <taxon>Gammaproteobacteria</taxon>
        <taxon>Oceanospirillales</taxon>
        <taxon>Halomonadaceae</taxon>
        <taxon>Halomonas</taxon>
    </lineage>
</organism>
<dbReference type="AlphaFoldDB" id="A0A1I7CAY3"/>
<feature type="chain" id="PRO_5011625171" evidence="1">
    <location>
        <begin position="23"/>
        <end position="111"/>
    </location>
</feature>
<feature type="signal peptide" evidence="1">
    <location>
        <begin position="1"/>
        <end position="22"/>
    </location>
</feature>
<evidence type="ECO:0000256" key="1">
    <source>
        <dbReference type="SAM" id="SignalP"/>
    </source>
</evidence>
<gene>
    <name evidence="2" type="ORF">SAMN04487956_13941</name>
</gene>
<name>A0A1I7CAY3_9GAMM</name>
<evidence type="ECO:0000313" key="2">
    <source>
        <dbReference type="EMBL" id="SFT96557.1"/>
    </source>
</evidence>
<protein>
    <submittedName>
        <fullName evidence="2">Uncharacterized protein</fullName>
    </submittedName>
</protein>
<dbReference type="Proteomes" id="UP000199594">
    <property type="component" value="Unassembled WGS sequence"/>
</dbReference>
<keyword evidence="1" id="KW-0732">Signal</keyword>
<evidence type="ECO:0000313" key="3">
    <source>
        <dbReference type="Proteomes" id="UP000199594"/>
    </source>
</evidence>